<evidence type="ECO:0000313" key="1">
    <source>
        <dbReference type="EMBL" id="MBB6644879.1"/>
    </source>
</evidence>
<organism evidence="1 2">
    <name type="scientific">Halobellus ruber</name>
    <dbReference type="NCBI Taxonomy" id="2761102"/>
    <lineage>
        <taxon>Archaea</taxon>
        <taxon>Methanobacteriati</taxon>
        <taxon>Methanobacteriota</taxon>
        <taxon>Stenosarchaea group</taxon>
        <taxon>Halobacteria</taxon>
        <taxon>Halobacteriales</taxon>
        <taxon>Haloferacaceae</taxon>
        <taxon>Halobellus</taxon>
    </lineage>
</organism>
<protein>
    <submittedName>
        <fullName evidence="1">Uncharacterized protein</fullName>
    </submittedName>
</protein>
<accession>A0A7J9SFI8</accession>
<dbReference type="EMBL" id="JACKXD010000001">
    <property type="protein sequence ID" value="MBB6644879.1"/>
    <property type="molecule type" value="Genomic_DNA"/>
</dbReference>
<dbReference type="Proteomes" id="UP000546257">
    <property type="component" value="Unassembled WGS sequence"/>
</dbReference>
<comment type="caution">
    <text evidence="1">The sequence shown here is derived from an EMBL/GenBank/DDBJ whole genome shotgun (WGS) entry which is preliminary data.</text>
</comment>
<sequence>MTPRVKLNEWDTLSAELRRFGDTGDVTVADDRIHIDFGSAYIEVTKDGTLRTGMPLHDFAHANTAVIVLDHDTGTLTVEADTVTYTFRRPGG</sequence>
<reference evidence="1 2" key="1">
    <citation type="submission" date="2020-08" db="EMBL/GenBank/DDBJ databases">
        <authorList>
            <person name="Seo M.-J."/>
        </authorList>
    </citation>
    <scope>NUCLEOTIDE SEQUENCE [LARGE SCALE GENOMIC DNA]</scope>
    <source>
        <strain evidence="1 2">MBLA0160</strain>
    </source>
</reference>
<gene>
    <name evidence="1" type="ORF">H5V44_00925</name>
</gene>
<evidence type="ECO:0000313" key="2">
    <source>
        <dbReference type="Proteomes" id="UP000546257"/>
    </source>
</evidence>
<dbReference type="AlphaFoldDB" id="A0A7J9SFI8"/>
<proteinExistence type="predicted"/>
<name>A0A7J9SFI8_9EURY</name>
<keyword evidence="2" id="KW-1185">Reference proteome</keyword>